<dbReference type="GO" id="GO:0050660">
    <property type="term" value="F:flavin adenine dinucleotide binding"/>
    <property type="evidence" value="ECO:0007669"/>
    <property type="project" value="TreeGrafter"/>
</dbReference>
<dbReference type="GO" id="GO:0047553">
    <property type="term" value="F:2-oxoglutarate synthase activity"/>
    <property type="evidence" value="ECO:0007669"/>
    <property type="project" value="UniProtKB-ARBA"/>
</dbReference>
<dbReference type="NCBIfam" id="NF006203">
    <property type="entry name" value="PRK08327.1"/>
    <property type="match status" value="1"/>
</dbReference>
<dbReference type="OrthoDB" id="6837at2157"/>
<evidence type="ECO:0000259" key="9">
    <source>
        <dbReference type="Pfam" id="PF02776"/>
    </source>
</evidence>
<keyword evidence="7" id="KW-0175">Coiled coil</keyword>
<gene>
    <name evidence="10" type="ORF">MetMK1DRAFT_00007410</name>
</gene>
<dbReference type="Gene3D" id="3.40.50.1220">
    <property type="entry name" value="TPP-binding domain"/>
    <property type="match status" value="1"/>
</dbReference>
<dbReference type="GO" id="GO:0009099">
    <property type="term" value="P:L-valine biosynthetic process"/>
    <property type="evidence" value="ECO:0007669"/>
    <property type="project" value="TreeGrafter"/>
</dbReference>
<feature type="domain" description="Thiamine pyrophosphate enzyme TPP-binding" evidence="8">
    <location>
        <begin position="396"/>
        <end position="544"/>
    </location>
</feature>
<feature type="coiled-coil region" evidence="7">
    <location>
        <begin position="340"/>
        <end position="368"/>
    </location>
</feature>
<dbReference type="GO" id="GO:0018491">
    <property type="term" value="F:2-oxobutyrate synthase activity"/>
    <property type="evidence" value="ECO:0007669"/>
    <property type="project" value="UniProtKB-ARBA"/>
</dbReference>
<dbReference type="SUPFAM" id="SSF52518">
    <property type="entry name" value="Thiamin diphosphate-binding fold (THDP-binding)"/>
    <property type="match status" value="2"/>
</dbReference>
<evidence type="ECO:0000313" key="11">
    <source>
        <dbReference type="Proteomes" id="UP000003980"/>
    </source>
</evidence>
<keyword evidence="5" id="KW-0786">Thiamine pyrophosphate</keyword>
<dbReference type="InterPro" id="IPR011766">
    <property type="entry name" value="TPP_enzyme_TPP-bd"/>
</dbReference>
<reference evidence="10 11" key="1">
    <citation type="submission" date="2012-01" db="EMBL/GenBank/DDBJ databases">
        <title>Improved High-Quality Draft sequence of Metallosphaera yellowstonensis MK1.</title>
        <authorList>
            <consortium name="US DOE Joint Genome Institute"/>
            <person name="Lucas S."/>
            <person name="Han J."/>
            <person name="Cheng J.-F."/>
            <person name="Goodwin L."/>
            <person name="Pitluck S."/>
            <person name="Peters L."/>
            <person name="Teshima H."/>
            <person name="Detter J.C."/>
            <person name="Han C."/>
            <person name="Tapia R."/>
            <person name="Land M."/>
            <person name="Hauser L."/>
            <person name="Kyrpides N."/>
            <person name="Kozubal M."/>
            <person name="Macur R.E."/>
            <person name="Jay Z."/>
            <person name="Inskeep W."/>
            <person name="Woyke T."/>
        </authorList>
    </citation>
    <scope>NUCLEOTIDE SEQUENCE [LARGE SCALE GENOMIC DNA]</scope>
    <source>
        <strain evidence="10 11">MK1</strain>
    </source>
</reference>
<proteinExistence type="inferred from homology"/>
<dbReference type="Pfam" id="PF02776">
    <property type="entry name" value="TPP_enzyme_N"/>
    <property type="match status" value="1"/>
</dbReference>
<keyword evidence="10" id="KW-0436">Ligase</keyword>
<dbReference type="CDD" id="cd02002">
    <property type="entry name" value="TPP_BFDC"/>
    <property type="match status" value="1"/>
</dbReference>
<dbReference type="PANTHER" id="PTHR18968:SF13">
    <property type="entry name" value="ACETOLACTATE SYNTHASE CATALYTIC SUBUNIT, MITOCHONDRIAL"/>
    <property type="match status" value="1"/>
</dbReference>
<dbReference type="Pfam" id="PF02775">
    <property type="entry name" value="TPP_enzyme_C"/>
    <property type="match status" value="1"/>
</dbReference>
<evidence type="ECO:0000256" key="5">
    <source>
        <dbReference type="ARBA" id="ARBA00023052"/>
    </source>
</evidence>
<evidence type="ECO:0000256" key="2">
    <source>
        <dbReference type="ARBA" id="ARBA00007812"/>
    </source>
</evidence>
<dbReference type="EC" id="1.2.7.11" evidence="4"/>
<dbReference type="GO" id="GO:0005948">
    <property type="term" value="C:acetolactate synthase complex"/>
    <property type="evidence" value="ECO:0007669"/>
    <property type="project" value="TreeGrafter"/>
</dbReference>
<evidence type="ECO:0000313" key="10">
    <source>
        <dbReference type="EMBL" id="EHP70239.1"/>
    </source>
</evidence>
<comment type="subunit">
    <text evidence="3">Heterodimer composed of an alpha and a beta subunit.</text>
</comment>
<dbReference type="InterPro" id="IPR045229">
    <property type="entry name" value="TPP_enz"/>
</dbReference>
<dbReference type="CDD" id="cd07035">
    <property type="entry name" value="TPP_PYR_POX_like"/>
    <property type="match status" value="1"/>
</dbReference>
<dbReference type="GO" id="GO:0030976">
    <property type="term" value="F:thiamine pyrophosphate binding"/>
    <property type="evidence" value="ECO:0007669"/>
    <property type="project" value="InterPro"/>
</dbReference>
<dbReference type="GO" id="GO:0016874">
    <property type="term" value="F:ligase activity"/>
    <property type="evidence" value="ECO:0007669"/>
    <property type="project" value="UniProtKB-KW"/>
</dbReference>
<organism evidence="10 11">
    <name type="scientific">Metallosphaera yellowstonensis MK1</name>
    <dbReference type="NCBI Taxonomy" id="671065"/>
    <lineage>
        <taxon>Archaea</taxon>
        <taxon>Thermoproteota</taxon>
        <taxon>Thermoprotei</taxon>
        <taxon>Sulfolobales</taxon>
        <taxon>Sulfolobaceae</taxon>
        <taxon>Metallosphaera</taxon>
    </lineage>
</organism>
<dbReference type="eggNOG" id="arCOG03657">
    <property type="taxonomic scope" value="Archaea"/>
</dbReference>
<dbReference type="InterPro" id="IPR012001">
    <property type="entry name" value="Thiamin_PyroP_enz_TPP-bd_dom"/>
</dbReference>
<dbReference type="InterPro" id="IPR029061">
    <property type="entry name" value="THDP-binding"/>
</dbReference>
<dbReference type="AlphaFoldDB" id="H2C1W8"/>
<comment type="function">
    <text evidence="1">Catalyzes the coenzyme A-dependent oxidative decarboxylation of different 2-oxoacids such as 2-oxoglutarate, pyruvate and 2-oxobutyrate to form their CoA derivatives.</text>
</comment>
<evidence type="ECO:0000259" key="8">
    <source>
        <dbReference type="Pfam" id="PF02775"/>
    </source>
</evidence>
<evidence type="ECO:0000256" key="1">
    <source>
        <dbReference type="ARBA" id="ARBA00003908"/>
    </source>
</evidence>
<protein>
    <recommendedName>
        <fullName evidence="4">2-oxoacid oxidoreductase (ferredoxin)</fullName>
        <ecNumber evidence="4">1.2.7.11</ecNumber>
    </recommendedName>
</protein>
<dbReference type="HOGENOM" id="CLU_013748_4_0_2"/>
<comment type="catalytic activity">
    <reaction evidence="6">
        <text>a 2-oxocarboxylate + 2 oxidized [2Fe-2S]-[ferredoxin] + CoA = an acyl-CoA + 2 reduced [2Fe-2S]-[ferredoxin] + CO2 + H(+)</text>
        <dbReference type="Rhea" id="RHEA:42316"/>
        <dbReference type="Rhea" id="RHEA-COMP:10000"/>
        <dbReference type="Rhea" id="RHEA-COMP:10001"/>
        <dbReference type="ChEBI" id="CHEBI:15378"/>
        <dbReference type="ChEBI" id="CHEBI:16526"/>
        <dbReference type="ChEBI" id="CHEBI:33737"/>
        <dbReference type="ChEBI" id="CHEBI:33738"/>
        <dbReference type="ChEBI" id="CHEBI:35179"/>
        <dbReference type="ChEBI" id="CHEBI:57287"/>
        <dbReference type="ChEBI" id="CHEBI:58342"/>
        <dbReference type="EC" id="1.2.7.11"/>
    </reaction>
</comment>
<dbReference type="GO" id="GO:0019164">
    <property type="term" value="F:pyruvate synthase activity"/>
    <property type="evidence" value="ECO:0007669"/>
    <property type="project" value="UniProtKB-ARBA"/>
</dbReference>
<feature type="domain" description="Thiamine pyrophosphate enzyme N-terminal TPP-binding" evidence="9">
    <location>
        <begin position="18"/>
        <end position="140"/>
    </location>
</feature>
<dbReference type="RefSeq" id="WP_009070795.1">
    <property type="nucleotide sequence ID" value="NZ_JH597761.1"/>
</dbReference>
<evidence type="ECO:0000256" key="6">
    <source>
        <dbReference type="ARBA" id="ARBA00048893"/>
    </source>
</evidence>
<accession>H2C1W8</accession>
<keyword evidence="11" id="KW-1185">Reference proteome</keyword>
<dbReference type="STRING" id="671065.MetMK1DRAFT_00007410"/>
<evidence type="ECO:0000256" key="3">
    <source>
        <dbReference type="ARBA" id="ARBA00011631"/>
    </source>
</evidence>
<dbReference type="Proteomes" id="UP000003980">
    <property type="component" value="Unassembled WGS sequence"/>
</dbReference>
<sequence>MSENPDSSGSDVRSATYVFLRELKERGVDKLFMVSGTDYAAFIEEKSKDVRNELPDFFLVPHEITAAAAAMGYSIGGKIGAVAVHTTPGTANALGMIMNAHGSKIPLLIIAGRSPYTERGSPASRNLRIHWLQECRDQGEMVRQWVKWDFEIRTADQIPETVSRAIQLALSEPQGPVYVTLPREVSIEKIRPRRTRASVYEPGPSRKALDLSVNLINRAENPVIITWRAGKKKDWFESLKAFADRVGIPVLNYVGEYVNYPSSGISALDNYDLSKVDLVITVEVDVPWIPKYIDVNAKVIRVDTDPGFASIPFYGFPCDVCIQSTPSEFFDQILYRVKPKEWNKEQLKELKEKQEDSKRKEIERLSDKSPIHPRYLSYKIGELGLAIMNEYTFNPRYAKLDRFNSYFGPPAVGTLGWAIGAAIGYKLATGNDVIATVGDGSFIFGVPDAFYYASLKVPVMVVIYDNGGWYASALAVKEVFPEGNAVKNNRYPGADFEYRMRLGESITSYGGFYKLVEDPQELDEALKMGADYVTSKNKPAIIQVITERDR</sequence>
<dbReference type="GO" id="GO:0003984">
    <property type="term" value="F:acetolactate synthase activity"/>
    <property type="evidence" value="ECO:0007669"/>
    <property type="project" value="TreeGrafter"/>
</dbReference>
<dbReference type="InterPro" id="IPR029035">
    <property type="entry name" value="DHS-like_NAD/FAD-binding_dom"/>
</dbReference>
<dbReference type="EMBL" id="JH597761">
    <property type="protein sequence ID" value="EHP70239.1"/>
    <property type="molecule type" value="Genomic_DNA"/>
</dbReference>
<dbReference type="SUPFAM" id="SSF52467">
    <property type="entry name" value="DHS-like NAD/FAD-binding domain"/>
    <property type="match status" value="1"/>
</dbReference>
<comment type="similarity">
    <text evidence="2">Belongs to the TPP enzyme family.</text>
</comment>
<dbReference type="Gene3D" id="3.40.50.970">
    <property type="match status" value="2"/>
</dbReference>
<evidence type="ECO:0000256" key="7">
    <source>
        <dbReference type="SAM" id="Coils"/>
    </source>
</evidence>
<evidence type="ECO:0000256" key="4">
    <source>
        <dbReference type="ARBA" id="ARBA00012691"/>
    </source>
</evidence>
<dbReference type="PANTHER" id="PTHR18968">
    <property type="entry name" value="THIAMINE PYROPHOSPHATE ENZYMES"/>
    <property type="match status" value="1"/>
</dbReference>
<dbReference type="GO" id="GO:0009097">
    <property type="term" value="P:isoleucine biosynthetic process"/>
    <property type="evidence" value="ECO:0007669"/>
    <property type="project" value="TreeGrafter"/>
</dbReference>
<name>H2C1W8_9CREN</name>